<evidence type="ECO:0008006" key="5">
    <source>
        <dbReference type="Google" id="ProtNLM"/>
    </source>
</evidence>
<accession>A0A5D0TZQ7</accession>
<feature type="transmembrane region" description="Helical" evidence="2">
    <location>
        <begin position="75"/>
        <end position="97"/>
    </location>
</feature>
<evidence type="ECO:0000256" key="2">
    <source>
        <dbReference type="SAM" id="Phobius"/>
    </source>
</evidence>
<feature type="transmembrane region" description="Helical" evidence="2">
    <location>
        <begin position="109"/>
        <end position="129"/>
    </location>
</feature>
<evidence type="ECO:0000313" key="4">
    <source>
        <dbReference type="Proteomes" id="UP000322634"/>
    </source>
</evidence>
<gene>
    <name evidence="3" type="ORF">FXF65_28315</name>
</gene>
<keyword evidence="4" id="KW-1185">Reference proteome</keyword>
<dbReference type="AlphaFoldDB" id="A0A5D0TZQ7"/>
<sequence>MTGDQRAARTATAAPRERRPSGGPGPDPSGPDPSGADRSGADPDDSGGEPPDPDPPHPVPGPAEARALIRVQLGIALRTGAVVLAAVAGLPALLALVPALARVRADGVPVWWTVLAAGLQPLWVVTALWQLKRAERAERAAIAPAVAPSRGSAERGEAGRR</sequence>
<comment type="caution">
    <text evidence="3">The sequence shown here is derived from an EMBL/GenBank/DDBJ whole genome shotgun (WGS) entry which is preliminary data.</text>
</comment>
<keyword evidence="2" id="KW-0472">Membrane</keyword>
<reference evidence="3 4" key="1">
    <citation type="submission" date="2019-08" db="EMBL/GenBank/DDBJ databases">
        <title>Actinomadura sp. nov. CYP1-5 isolated from mountain soil.</title>
        <authorList>
            <person name="Songsumanus A."/>
            <person name="Kuncharoen N."/>
            <person name="Kudo T."/>
            <person name="Yuki M."/>
            <person name="Igarashi Y."/>
            <person name="Tanasupawat S."/>
        </authorList>
    </citation>
    <scope>NUCLEOTIDE SEQUENCE [LARGE SCALE GENOMIC DNA]</scope>
    <source>
        <strain evidence="3 4">GKU157</strain>
    </source>
</reference>
<dbReference type="EMBL" id="VSFF01000011">
    <property type="protein sequence ID" value="TYC10886.1"/>
    <property type="molecule type" value="Genomic_DNA"/>
</dbReference>
<evidence type="ECO:0000313" key="3">
    <source>
        <dbReference type="EMBL" id="TYC10886.1"/>
    </source>
</evidence>
<organism evidence="3 4">
    <name type="scientific">Actinomadura syzygii</name>
    <dbReference type="NCBI Taxonomy" id="1427538"/>
    <lineage>
        <taxon>Bacteria</taxon>
        <taxon>Bacillati</taxon>
        <taxon>Actinomycetota</taxon>
        <taxon>Actinomycetes</taxon>
        <taxon>Streptosporangiales</taxon>
        <taxon>Thermomonosporaceae</taxon>
        <taxon>Actinomadura</taxon>
    </lineage>
</organism>
<dbReference type="Proteomes" id="UP000322634">
    <property type="component" value="Unassembled WGS sequence"/>
</dbReference>
<keyword evidence="2" id="KW-0812">Transmembrane</keyword>
<feature type="region of interest" description="Disordered" evidence="1">
    <location>
        <begin position="1"/>
        <end position="64"/>
    </location>
</feature>
<evidence type="ECO:0000256" key="1">
    <source>
        <dbReference type="SAM" id="MobiDB-lite"/>
    </source>
</evidence>
<keyword evidence="2" id="KW-1133">Transmembrane helix</keyword>
<protein>
    <recommendedName>
        <fullName evidence="5">DUF485 domain-containing protein</fullName>
    </recommendedName>
</protein>
<name>A0A5D0TZQ7_9ACTN</name>
<proteinExistence type="predicted"/>
<dbReference type="RefSeq" id="WP_148353099.1">
    <property type="nucleotide sequence ID" value="NZ_JBHSBF010000011.1"/>
</dbReference>